<proteinExistence type="inferred from homology"/>
<comment type="similarity">
    <text evidence="1">Belongs to the peptidase S26 family.</text>
</comment>
<evidence type="ECO:0000256" key="1">
    <source>
        <dbReference type="ARBA" id="ARBA00009370"/>
    </source>
</evidence>
<dbReference type="GO" id="GO:0016020">
    <property type="term" value="C:membrane"/>
    <property type="evidence" value="ECO:0007669"/>
    <property type="project" value="InterPro"/>
</dbReference>
<keyword evidence="3" id="KW-1133">Transmembrane helix</keyword>
<evidence type="ECO:0000259" key="4">
    <source>
        <dbReference type="Pfam" id="PF10502"/>
    </source>
</evidence>
<dbReference type="Pfam" id="PF10502">
    <property type="entry name" value="Peptidase_S26"/>
    <property type="match status" value="1"/>
</dbReference>
<dbReference type="EC" id="3.4.21.89" evidence="5"/>
<evidence type="ECO:0000256" key="3">
    <source>
        <dbReference type="SAM" id="Phobius"/>
    </source>
</evidence>
<keyword evidence="3" id="KW-0472">Membrane</keyword>
<dbReference type="AlphaFoldDB" id="A0A1J5REG0"/>
<dbReference type="PROSITE" id="PS00760">
    <property type="entry name" value="SPASE_I_2"/>
    <property type="match status" value="1"/>
</dbReference>
<dbReference type="NCBIfam" id="TIGR02227">
    <property type="entry name" value="sigpep_I_bact"/>
    <property type="match status" value="1"/>
</dbReference>
<dbReference type="InterPro" id="IPR019533">
    <property type="entry name" value="Peptidase_S26"/>
</dbReference>
<dbReference type="EMBL" id="MLJW01000294">
    <property type="protein sequence ID" value="OIQ90391.1"/>
    <property type="molecule type" value="Genomic_DNA"/>
</dbReference>
<dbReference type="PANTHER" id="PTHR43390:SF1">
    <property type="entry name" value="CHLOROPLAST PROCESSING PEPTIDASE"/>
    <property type="match status" value="1"/>
</dbReference>
<dbReference type="CDD" id="cd06530">
    <property type="entry name" value="S26_SPase_I"/>
    <property type="match status" value="1"/>
</dbReference>
<keyword evidence="2 5" id="KW-0378">Hydrolase</keyword>
<reference evidence="5" key="1">
    <citation type="submission" date="2016-10" db="EMBL/GenBank/DDBJ databases">
        <title>Sequence of Gallionella enrichment culture.</title>
        <authorList>
            <person name="Poehlein A."/>
            <person name="Muehling M."/>
            <person name="Daniel R."/>
        </authorList>
    </citation>
    <scope>NUCLEOTIDE SEQUENCE</scope>
</reference>
<dbReference type="InterPro" id="IPR019757">
    <property type="entry name" value="Pept_S26A_signal_pept_1_Lys-AS"/>
</dbReference>
<evidence type="ECO:0000256" key="2">
    <source>
        <dbReference type="ARBA" id="ARBA00022801"/>
    </source>
</evidence>
<dbReference type="Gene3D" id="2.10.109.10">
    <property type="entry name" value="Umud Fragment, subunit A"/>
    <property type="match status" value="1"/>
</dbReference>
<feature type="transmembrane region" description="Helical" evidence="3">
    <location>
        <begin position="68"/>
        <end position="86"/>
    </location>
</feature>
<accession>A0A1J5REG0</accession>
<protein>
    <submittedName>
        <fullName evidence="5">Signal peptidase I T</fullName>
        <ecNumber evidence="5">3.4.21.89</ecNumber>
    </submittedName>
</protein>
<gene>
    <name evidence="5" type="primary">sipT</name>
    <name evidence="5" type="ORF">GALL_277290</name>
</gene>
<dbReference type="InterPro" id="IPR036286">
    <property type="entry name" value="LexA/Signal_pep-like_sf"/>
</dbReference>
<dbReference type="PRINTS" id="PR00727">
    <property type="entry name" value="LEADERPTASE"/>
</dbReference>
<feature type="domain" description="Peptidase S26" evidence="4">
    <location>
        <begin position="258"/>
        <end position="400"/>
    </location>
</feature>
<dbReference type="PANTHER" id="PTHR43390">
    <property type="entry name" value="SIGNAL PEPTIDASE I"/>
    <property type="match status" value="1"/>
</dbReference>
<comment type="caution">
    <text evidence="5">The sequence shown here is derived from an EMBL/GenBank/DDBJ whole genome shotgun (WGS) entry which is preliminary data.</text>
</comment>
<dbReference type="InterPro" id="IPR000223">
    <property type="entry name" value="Pept_S26A_signal_pept_1"/>
</dbReference>
<dbReference type="GO" id="GO:0006465">
    <property type="term" value="P:signal peptide processing"/>
    <property type="evidence" value="ECO:0007669"/>
    <property type="project" value="InterPro"/>
</dbReference>
<dbReference type="GO" id="GO:0004252">
    <property type="term" value="F:serine-type endopeptidase activity"/>
    <property type="evidence" value="ECO:0007669"/>
    <property type="project" value="InterPro"/>
</dbReference>
<name>A0A1J5REG0_9ZZZZ</name>
<evidence type="ECO:0000313" key="5">
    <source>
        <dbReference type="EMBL" id="OIQ90391.1"/>
    </source>
</evidence>
<organism evidence="5">
    <name type="scientific">mine drainage metagenome</name>
    <dbReference type="NCBI Taxonomy" id="410659"/>
    <lineage>
        <taxon>unclassified sequences</taxon>
        <taxon>metagenomes</taxon>
        <taxon>ecological metagenomes</taxon>
    </lineage>
</organism>
<keyword evidence="3" id="KW-0812">Transmembrane</keyword>
<dbReference type="GO" id="GO:0009003">
    <property type="term" value="F:signal peptidase activity"/>
    <property type="evidence" value="ECO:0007669"/>
    <property type="project" value="UniProtKB-EC"/>
</dbReference>
<dbReference type="SUPFAM" id="SSF51306">
    <property type="entry name" value="LexA/Signal peptidase"/>
    <property type="match status" value="1"/>
</dbReference>
<sequence length="410" mass="46271">MAEKVWAYRRDVIDEPERRELQSRTEALRAKVRAKADAADLKLAIDALEPILSRLGGKIYPKTSMIDNVEFFLVAAIVILGLRTYVVQPFKIPTNSMWPSYYGMTADNLLVKHENPTGIERLARLLAFGAMRYEVSAPQSGDVSAKFYGNGLMAYTLVRGHKWLILPTTLKEYTFYVNGAETKVDVPEDFNEFDDVVEQTLFGSKAGFQKTFEDAARNHQLEASYVPVGVGSDEARRAYLLHTGRTVAQGAPVLRFDLLTGDQLFVDRMSYNFVEPHVGSGFVFRTDHIPQIGRQDYFIKRLVGVPGDKLQIKAPVLWRNGAPITGAEAFDKEAKRIDSYPGYSDATTYGWDYLRRGQVMTVPQNKFFAMGDNSANSLDGRYWGFVPAKDVVGRPLFIYYPLTKRWGFAH</sequence>